<gene>
    <name evidence="5" type="ORF">GCM10010358_36440</name>
</gene>
<dbReference type="GO" id="GO:0019323">
    <property type="term" value="P:pentose catabolic process"/>
    <property type="evidence" value="ECO:0007669"/>
    <property type="project" value="TreeGrafter"/>
</dbReference>
<dbReference type="GO" id="GO:0046872">
    <property type="term" value="F:metal ion binding"/>
    <property type="evidence" value="ECO:0007669"/>
    <property type="project" value="UniProtKB-KW"/>
</dbReference>
<keyword evidence="6" id="KW-1185">Reference proteome</keyword>
<accession>A0A918NLI9</accession>
<protein>
    <submittedName>
        <fullName evidence="5">Aldolase</fullName>
    </submittedName>
</protein>
<dbReference type="InterPro" id="IPR036409">
    <property type="entry name" value="Aldolase_II/adducin_N_sf"/>
</dbReference>
<reference evidence="5" key="2">
    <citation type="submission" date="2020-09" db="EMBL/GenBank/DDBJ databases">
        <authorList>
            <person name="Sun Q."/>
            <person name="Ohkuma M."/>
        </authorList>
    </citation>
    <scope>NUCLEOTIDE SEQUENCE</scope>
    <source>
        <strain evidence="5">JCM 4790</strain>
    </source>
</reference>
<evidence type="ECO:0000259" key="4">
    <source>
        <dbReference type="SMART" id="SM01007"/>
    </source>
</evidence>
<dbReference type="PANTHER" id="PTHR22789:SF0">
    <property type="entry name" value="3-OXO-TETRONATE 4-PHOSPHATE DECARBOXYLASE-RELATED"/>
    <property type="match status" value="1"/>
</dbReference>
<evidence type="ECO:0000313" key="6">
    <source>
        <dbReference type="Proteomes" id="UP000619244"/>
    </source>
</evidence>
<dbReference type="InterPro" id="IPR001303">
    <property type="entry name" value="Aldolase_II/adducin_N"/>
</dbReference>
<feature type="domain" description="Class II aldolase/adducin N-terminal" evidence="4">
    <location>
        <begin position="24"/>
        <end position="198"/>
    </location>
</feature>
<dbReference type="Proteomes" id="UP000619244">
    <property type="component" value="Unassembled WGS sequence"/>
</dbReference>
<evidence type="ECO:0000256" key="2">
    <source>
        <dbReference type="ARBA" id="ARBA00023239"/>
    </source>
</evidence>
<comment type="caution">
    <text evidence="5">The sequence shown here is derived from an EMBL/GenBank/DDBJ whole genome shotgun (WGS) entry which is preliminary data.</text>
</comment>
<feature type="compositionally biased region" description="Low complexity" evidence="3">
    <location>
        <begin position="51"/>
        <end position="62"/>
    </location>
</feature>
<evidence type="ECO:0000256" key="3">
    <source>
        <dbReference type="SAM" id="MobiDB-lite"/>
    </source>
</evidence>
<feature type="compositionally biased region" description="Basic and acidic residues" evidence="3">
    <location>
        <begin position="219"/>
        <end position="230"/>
    </location>
</feature>
<dbReference type="GO" id="GO:0016832">
    <property type="term" value="F:aldehyde-lyase activity"/>
    <property type="evidence" value="ECO:0007669"/>
    <property type="project" value="TreeGrafter"/>
</dbReference>
<evidence type="ECO:0000313" key="5">
    <source>
        <dbReference type="EMBL" id="GGX78874.1"/>
    </source>
</evidence>
<dbReference type="GO" id="GO:0005829">
    <property type="term" value="C:cytosol"/>
    <property type="evidence" value="ECO:0007669"/>
    <property type="project" value="TreeGrafter"/>
</dbReference>
<dbReference type="RefSeq" id="WP_229919391.1">
    <property type="nucleotide sequence ID" value="NZ_BMVU01000016.1"/>
</dbReference>
<dbReference type="InterPro" id="IPR050197">
    <property type="entry name" value="Aldolase_class_II_sugar_metab"/>
</dbReference>
<dbReference type="EMBL" id="BMVU01000016">
    <property type="protein sequence ID" value="GGX78874.1"/>
    <property type="molecule type" value="Genomic_DNA"/>
</dbReference>
<feature type="region of interest" description="Disordered" evidence="3">
    <location>
        <begin position="51"/>
        <end position="87"/>
    </location>
</feature>
<reference evidence="5" key="1">
    <citation type="journal article" date="2014" name="Int. J. Syst. Evol. Microbiol.">
        <title>Complete genome sequence of Corynebacterium casei LMG S-19264T (=DSM 44701T), isolated from a smear-ripened cheese.</title>
        <authorList>
            <consortium name="US DOE Joint Genome Institute (JGI-PGF)"/>
            <person name="Walter F."/>
            <person name="Albersmeier A."/>
            <person name="Kalinowski J."/>
            <person name="Ruckert C."/>
        </authorList>
    </citation>
    <scope>NUCLEOTIDE SEQUENCE</scope>
    <source>
        <strain evidence="5">JCM 4790</strain>
    </source>
</reference>
<feature type="region of interest" description="Disordered" evidence="3">
    <location>
        <begin position="1"/>
        <end position="20"/>
    </location>
</feature>
<evidence type="ECO:0000256" key="1">
    <source>
        <dbReference type="ARBA" id="ARBA00022723"/>
    </source>
</evidence>
<dbReference type="Pfam" id="PF00596">
    <property type="entry name" value="Aldolase_II"/>
    <property type="match status" value="1"/>
</dbReference>
<proteinExistence type="predicted"/>
<dbReference type="Gene3D" id="3.40.225.10">
    <property type="entry name" value="Class II aldolase/adducin N-terminal domain"/>
    <property type="match status" value="1"/>
</dbReference>
<feature type="region of interest" description="Disordered" evidence="3">
    <location>
        <begin position="204"/>
        <end position="230"/>
    </location>
</feature>
<organism evidence="5 6">
    <name type="scientific">Streptomyces minutiscleroticus</name>
    <dbReference type="NCBI Taxonomy" id="68238"/>
    <lineage>
        <taxon>Bacteria</taxon>
        <taxon>Bacillati</taxon>
        <taxon>Actinomycetota</taxon>
        <taxon>Actinomycetes</taxon>
        <taxon>Kitasatosporales</taxon>
        <taxon>Streptomycetaceae</taxon>
        <taxon>Streptomyces</taxon>
    </lineage>
</organism>
<keyword evidence="1" id="KW-0479">Metal-binding</keyword>
<name>A0A918NLI9_9ACTN</name>
<dbReference type="AlphaFoldDB" id="A0A918NLI9"/>
<dbReference type="SUPFAM" id="SSF53639">
    <property type="entry name" value="AraD/HMP-PK domain-like"/>
    <property type="match status" value="1"/>
</dbReference>
<dbReference type="SMART" id="SM01007">
    <property type="entry name" value="Aldolase_II"/>
    <property type="match status" value="1"/>
</dbReference>
<keyword evidence="2" id="KW-0456">Lyase</keyword>
<sequence length="230" mass="23564">MGDGRRGGAQGARDAHEAEAAAGEDLVAKARRTVRDGLVVGTSGNVSVRVGGTVPVTPTGVPYDRPGPSDVRGAGLPDGRRVPGRLRPTGELPLRLAVYRAADARAAVHAHAVHVAAVSALVPKLPPAHCVTAALGGPVRVAPCAAHGAGKLAENALRALAARTARPLRNHGTLAYGATLAQAYDRTAQPEWMCRLRLTASSVPGRSPALLSPEQPAEAAERLRDCGQPG</sequence>
<dbReference type="PANTHER" id="PTHR22789">
    <property type="entry name" value="FUCULOSE PHOSPHATE ALDOLASE"/>
    <property type="match status" value="1"/>
</dbReference>